<dbReference type="EnsemblMetazoa" id="Aqu2.1.22211_001">
    <property type="protein sequence ID" value="Aqu2.1.22211_001"/>
    <property type="gene ID" value="Aqu2.1.22211"/>
</dbReference>
<dbReference type="OrthoDB" id="66546at2759"/>
<evidence type="ECO:0000256" key="1">
    <source>
        <dbReference type="SAM" id="MobiDB-lite"/>
    </source>
</evidence>
<sequence length="113" mass="12742">FIPCSDEDLPLSSHELSHDLKSHDQSHDSAIETSDVEQELPVRLSVCHPYWKPVTLYPSLVNRPSFSIQLTETQAVRETLWVLLGVRRSCVYFINEGGVVTVRNGITLSHLSL</sequence>
<dbReference type="InParanoid" id="A0A1X7U435"/>
<accession>A0A1X7U435</accession>
<organism evidence="2">
    <name type="scientific">Amphimedon queenslandica</name>
    <name type="common">Sponge</name>
    <dbReference type="NCBI Taxonomy" id="400682"/>
    <lineage>
        <taxon>Eukaryota</taxon>
        <taxon>Metazoa</taxon>
        <taxon>Porifera</taxon>
        <taxon>Demospongiae</taxon>
        <taxon>Heteroscleromorpha</taxon>
        <taxon>Haplosclerida</taxon>
        <taxon>Niphatidae</taxon>
        <taxon>Amphimedon</taxon>
    </lineage>
</organism>
<reference evidence="2" key="1">
    <citation type="submission" date="2017-05" db="UniProtKB">
        <authorList>
            <consortium name="EnsemblMetazoa"/>
        </authorList>
    </citation>
    <scope>IDENTIFICATION</scope>
</reference>
<feature type="region of interest" description="Disordered" evidence="1">
    <location>
        <begin position="1"/>
        <end position="32"/>
    </location>
</feature>
<dbReference type="AlphaFoldDB" id="A0A1X7U435"/>
<proteinExistence type="predicted"/>
<protein>
    <submittedName>
        <fullName evidence="2">Uncharacterized protein</fullName>
    </submittedName>
</protein>
<name>A0A1X7U435_AMPQE</name>
<feature type="compositionally biased region" description="Basic and acidic residues" evidence="1">
    <location>
        <begin position="15"/>
        <end position="30"/>
    </location>
</feature>
<evidence type="ECO:0000313" key="2">
    <source>
        <dbReference type="EnsemblMetazoa" id="Aqu2.1.22211_001"/>
    </source>
</evidence>